<dbReference type="PANTHER" id="PTHR33324:SF2">
    <property type="entry name" value="MYB_SANT-LIKE DNA-BINDING DOMAIN-CONTAINING PROTEIN"/>
    <property type="match status" value="1"/>
</dbReference>
<dbReference type="PANTHER" id="PTHR33324">
    <property type="entry name" value="EXPRESSED PROTEIN"/>
    <property type="match status" value="1"/>
</dbReference>
<name>E3KSY5_PUCGT</name>
<dbReference type="InParanoid" id="E3KSY5"/>
<dbReference type="VEuPathDB" id="FungiDB:PGTG_13599"/>
<dbReference type="KEGG" id="pgr:PGTG_13599"/>
<reference key="1">
    <citation type="submission" date="2007-01" db="EMBL/GenBank/DDBJ databases">
        <title>The Genome Sequence of Puccinia graminis f. sp. tritici Strain CRL 75-36-700-3.</title>
        <authorList>
            <consortium name="The Broad Institute Genome Sequencing Platform"/>
            <person name="Birren B."/>
            <person name="Lander E."/>
            <person name="Galagan J."/>
            <person name="Nusbaum C."/>
            <person name="Devon K."/>
            <person name="Cuomo C."/>
            <person name="Jaffe D."/>
            <person name="Butler J."/>
            <person name="Alvarez P."/>
            <person name="Gnerre S."/>
            <person name="Grabherr M."/>
            <person name="Mauceli E."/>
            <person name="Brockman W."/>
            <person name="Young S."/>
            <person name="LaButti K."/>
            <person name="Sykes S."/>
            <person name="DeCaprio D."/>
            <person name="Crawford M."/>
            <person name="Koehrsen M."/>
            <person name="Engels R."/>
            <person name="Montgomery P."/>
            <person name="Pearson M."/>
            <person name="Howarth C."/>
            <person name="Larson L."/>
            <person name="White J."/>
            <person name="Zeng Q."/>
            <person name="Kodira C."/>
            <person name="Yandava C."/>
            <person name="Alvarado L."/>
            <person name="O'Leary S."/>
            <person name="Szabo L."/>
            <person name="Dean R."/>
            <person name="Schein J."/>
        </authorList>
    </citation>
    <scope>NUCLEOTIDE SEQUENCE</scope>
    <source>
        <strain>CRL 75-36-700-3</strain>
    </source>
</reference>
<dbReference type="EMBL" id="DS178306">
    <property type="protein sequence ID" value="EFP87371.1"/>
    <property type="molecule type" value="Genomic_DNA"/>
</dbReference>
<dbReference type="Proteomes" id="UP000008783">
    <property type="component" value="Unassembled WGS sequence"/>
</dbReference>
<dbReference type="HOGENOM" id="CLU_1129544_0_0_1"/>
<sequence length="246" mass="27712">MLTQILEGRAPACNFVQIRPTPAEQRWGVGLNTVALGTSTCFLAAKVLWLSCWPSVVLSISKFRKTSMVCQEAWLSSCACGLTNCELRNYDWKEASWPKRYKKSGRPIFLKITVTYVLTVKGRYHLWKNYTVSKQEVCDLINQYLINNGSESHLWCGIKQQVTTLEKQFCEALVGQEKTGQGIVDDANDLAQQAGGKLKDDDFIAVPLDTHEQGEDKDKLVCPNAETEIRQSSIRCLFVGPMFYNS</sequence>
<proteinExistence type="predicted"/>
<dbReference type="AlphaFoldDB" id="E3KSY5"/>
<keyword evidence="2" id="KW-1185">Reference proteome</keyword>
<evidence type="ECO:0000313" key="2">
    <source>
        <dbReference type="Proteomes" id="UP000008783"/>
    </source>
</evidence>
<protein>
    <submittedName>
        <fullName evidence="1">Uncharacterized protein</fullName>
    </submittedName>
</protein>
<organism evidence="1 2">
    <name type="scientific">Puccinia graminis f. sp. tritici (strain CRL 75-36-700-3 / race SCCL)</name>
    <name type="common">Black stem rust fungus</name>
    <dbReference type="NCBI Taxonomy" id="418459"/>
    <lineage>
        <taxon>Eukaryota</taxon>
        <taxon>Fungi</taxon>
        <taxon>Dikarya</taxon>
        <taxon>Basidiomycota</taxon>
        <taxon>Pucciniomycotina</taxon>
        <taxon>Pucciniomycetes</taxon>
        <taxon>Pucciniales</taxon>
        <taxon>Pucciniaceae</taxon>
        <taxon>Puccinia</taxon>
    </lineage>
</organism>
<dbReference type="RefSeq" id="XP_003331790.1">
    <property type="nucleotide sequence ID" value="XM_003331742.2"/>
</dbReference>
<dbReference type="GeneID" id="10537939"/>
<reference evidence="2" key="2">
    <citation type="journal article" date="2011" name="Proc. Natl. Acad. Sci. U.S.A.">
        <title>Obligate biotrophy features unraveled by the genomic analysis of rust fungi.</title>
        <authorList>
            <person name="Duplessis S."/>
            <person name="Cuomo C.A."/>
            <person name="Lin Y.-C."/>
            <person name="Aerts A."/>
            <person name="Tisserant E."/>
            <person name="Veneault-Fourrey C."/>
            <person name="Joly D.L."/>
            <person name="Hacquard S."/>
            <person name="Amselem J."/>
            <person name="Cantarel B.L."/>
            <person name="Chiu R."/>
            <person name="Coutinho P.M."/>
            <person name="Feau N."/>
            <person name="Field M."/>
            <person name="Frey P."/>
            <person name="Gelhaye E."/>
            <person name="Goldberg J."/>
            <person name="Grabherr M.G."/>
            <person name="Kodira C.D."/>
            <person name="Kohler A."/>
            <person name="Kuees U."/>
            <person name="Lindquist E.A."/>
            <person name="Lucas S.M."/>
            <person name="Mago R."/>
            <person name="Mauceli E."/>
            <person name="Morin E."/>
            <person name="Murat C."/>
            <person name="Pangilinan J.L."/>
            <person name="Park R."/>
            <person name="Pearson M."/>
            <person name="Quesneville H."/>
            <person name="Rouhier N."/>
            <person name="Sakthikumar S."/>
            <person name="Salamov A.A."/>
            <person name="Schmutz J."/>
            <person name="Selles B."/>
            <person name="Shapiro H."/>
            <person name="Tanguay P."/>
            <person name="Tuskan G.A."/>
            <person name="Henrissat B."/>
            <person name="Van de Peer Y."/>
            <person name="Rouze P."/>
            <person name="Ellis J.G."/>
            <person name="Dodds P.N."/>
            <person name="Schein J.E."/>
            <person name="Zhong S."/>
            <person name="Hamelin R.C."/>
            <person name="Grigoriev I.V."/>
            <person name="Szabo L.J."/>
            <person name="Martin F."/>
        </authorList>
    </citation>
    <scope>NUCLEOTIDE SEQUENCE [LARGE SCALE GENOMIC DNA]</scope>
    <source>
        <strain evidence="2">CRL 75-36-700-3 / race SCCL</strain>
    </source>
</reference>
<evidence type="ECO:0000313" key="1">
    <source>
        <dbReference type="EMBL" id="EFP87371.1"/>
    </source>
</evidence>
<dbReference type="OrthoDB" id="2506645at2759"/>
<gene>
    <name evidence="1" type="ORF">PGTG_13599</name>
</gene>
<accession>E3KSY5</accession>